<evidence type="ECO:0008006" key="3">
    <source>
        <dbReference type="Google" id="ProtNLM"/>
    </source>
</evidence>
<keyword evidence="2" id="KW-1185">Reference proteome</keyword>
<dbReference type="EMBL" id="JAPDHF010000007">
    <property type="protein sequence ID" value="KAJ4015234.1"/>
    <property type="molecule type" value="Genomic_DNA"/>
</dbReference>
<comment type="caution">
    <text evidence="1">The sequence shown here is derived from an EMBL/GenBank/DDBJ whole genome shotgun (WGS) entry which is preliminary data.</text>
</comment>
<organism evidence="1 2">
    <name type="scientific">Fusarium irregulare</name>
    <dbReference type="NCBI Taxonomy" id="2494466"/>
    <lineage>
        <taxon>Eukaryota</taxon>
        <taxon>Fungi</taxon>
        <taxon>Dikarya</taxon>
        <taxon>Ascomycota</taxon>
        <taxon>Pezizomycotina</taxon>
        <taxon>Sordariomycetes</taxon>
        <taxon>Hypocreomycetidae</taxon>
        <taxon>Hypocreales</taxon>
        <taxon>Nectriaceae</taxon>
        <taxon>Fusarium</taxon>
        <taxon>Fusarium incarnatum-equiseti species complex</taxon>
    </lineage>
</organism>
<evidence type="ECO:0000313" key="1">
    <source>
        <dbReference type="EMBL" id="KAJ4015234.1"/>
    </source>
</evidence>
<name>A0A9W8PQX0_9HYPO</name>
<dbReference type="Proteomes" id="UP001152130">
    <property type="component" value="Unassembled WGS sequence"/>
</dbReference>
<sequence>MLLDEPMDYEKPGGEFQFYNILDAPATAADTLTTRIATLSSDLQGMVTNKPQLKEGLEHADQRGFFTVSHFHNAFIALFRRRYYHMPPIHWPTFHLDDIAPHFLLAVILTGTAYLQYLDQSFQHFLTASLLELAEKYIFKELKRLTDQNITPLTSKHMLEICQAAVLMHSLEGSKNHAEARRRIASKRIPTLVALVLSIPKAR</sequence>
<gene>
    <name evidence="1" type="ORF">NW766_005566</name>
</gene>
<protein>
    <recommendedName>
        <fullName evidence="3">Transcription factor domain-containing protein</fullName>
    </recommendedName>
</protein>
<proteinExistence type="predicted"/>
<reference evidence="1" key="1">
    <citation type="submission" date="2022-10" db="EMBL/GenBank/DDBJ databases">
        <title>Fusarium specimens isolated from Avocado Roots.</title>
        <authorList>
            <person name="Stajich J."/>
            <person name="Roper C."/>
            <person name="Heimlech-Rivalta G."/>
        </authorList>
    </citation>
    <scope>NUCLEOTIDE SEQUENCE</scope>
    <source>
        <strain evidence="1">CF00143</strain>
    </source>
</reference>
<accession>A0A9W8PQX0</accession>
<evidence type="ECO:0000313" key="2">
    <source>
        <dbReference type="Proteomes" id="UP001152130"/>
    </source>
</evidence>
<dbReference type="AlphaFoldDB" id="A0A9W8PQX0"/>